<dbReference type="EMBL" id="LHPF02000020">
    <property type="protein sequence ID" value="PSC70413.1"/>
    <property type="molecule type" value="Genomic_DNA"/>
</dbReference>
<feature type="compositionally biased region" description="Low complexity" evidence="2">
    <location>
        <begin position="270"/>
        <end position="287"/>
    </location>
</feature>
<dbReference type="Gene3D" id="2.130.10.10">
    <property type="entry name" value="YVTN repeat-like/Quinoprotein amine dehydrogenase"/>
    <property type="match status" value="3"/>
</dbReference>
<feature type="compositionally biased region" description="Low complexity" evidence="2">
    <location>
        <begin position="2234"/>
        <end position="2265"/>
    </location>
</feature>
<dbReference type="Proteomes" id="UP000239649">
    <property type="component" value="Unassembled WGS sequence"/>
</dbReference>
<reference evidence="4 5" key="1">
    <citation type="journal article" date="2018" name="Plant J.">
        <title>Genome sequences of Chlorella sorokiniana UTEX 1602 and Micractinium conductrix SAG 241.80: implications to maltose excretion by a green alga.</title>
        <authorList>
            <person name="Arriola M.B."/>
            <person name="Velmurugan N."/>
            <person name="Zhang Y."/>
            <person name="Plunkett M.H."/>
            <person name="Hondzo H."/>
            <person name="Barney B.M."/>
        </authorList>
    </citation>
    <scope>NUCLEOTIDE SEQUENCE [LARGE SCALE GENOMIC DNA]</scope>
    <source>
        <strain evidence="4 5">SAG 241.80</strain>
    </source>
</reference>
<feature type="region of interest" description="Disordered" evidence="2">
    <location>
        <begin position="270"/>
        <end position="307"/>
    </location>
</feature>
<feature type="coiled-coil region" evidence="1">
    <location>
        <begin position="350"/>
        <end position="398"/>
    </location>
</feature>
<dbReference type="OrthoDB" id="45365at2759"/>
<dbReference type="STRING" id="554055.A0A2P6V8L1"/>
<accession>A0A2P6V8L1</accession>
<feature type="compositionally biased region" description="Gly residues" evidence="2">
    <location>
        <begin position="735"/>
        <end position="753"/>
    </location>
</feature>
<name>A0A2P6V8L1_9CHLO</name>
<keyword evidence="5" id="KW-1185">Reference proteome</keyword>
<feature type="region of interest" description="Disordered" evidence="2">
    <location>
        <begin position="157"/>
        <end position="185"/>
    </location>
</feature>
<dbReference type="Gene3D" id="2.120.10.80">
    <property type="entry name" value="Kelch-type beta propeller"/>
    <property type="match status" value="2"/>
</dbReference>
<protein>
    <submittedName>
        <fullName evidence="4">Kelch motif containing isoform A</fullName>
    </submittedName>
</protein>
<dbReference type="SMART" id="SM00767">
    <property type="entry name" value="DCD"/>
    <property type="match status" value="1"/>
</dbReference>
<feature type="domain" description="DCD" evidence="3">
    <location>
        <begin position="3"/>
        <end position="150"/>
    </location>
</feature>
<dbReference type="GO" id="GO:0034976">
    <property type="term" value="P:response to endoplasmic reticulum stress"/>
    <property type="evidence" value="ECO:0007669"/>
    <property type="project" value="InterPro"/>
</dbReference>
<evidence type="ECO:0000259" key="3">
    <source>
        <dbReference type="PROSITE" id="PS51222"/>
    </source>
</evidence>
<feature type="compositionally biased region" description="Low complexity" evidence="2">
    <location>
        <begin position="754"/>
        <end position="763"/>
    </location>
</feature>
<feature type="region of interest" description="Disordered" evidence="2">
    <location>
        <begin position="2806"/>
        <end position="2833"/>
    </location>
</feature>
<dbReference type="PANTHER" id="PTHR46034">
    <property type="match status" value="1"/>
</dbReference>
<dbReference type="SMART" id="SM00612">
    <property type="entry name" value="Kelch"/>
    <property type="match status" value="5"/>
</dbReference>
<dbReference type="InterPro" id="IPR044832">
    <property type="entry name" value="NRP-like"/>
</dbReference>
<comment type="caution">
    <text evidence="4">The sequence shown here is derived from an EMBL/GenBank/DDBJ whole genome shotgun (WGS) entry which is preliminary data.</text>
</comment>
<keyword evidence="1" id="KW-0175">Coiled coil</keyword>
<gene>
    <name evidence="4" type="ORF">C2E20_6158</name>
</gene>
<evidence type="ECO:0000256" key="2">
    <source>
        <dbReference type="SAM" id="MobiDB-lite"/>
    </source>
</evidence>
<dbReference type="InterPro" id="IPR015915">
    <property type="entry name" value="Kelch-typ_b-propeller"/>
</dbReference>
<feature type="compositionally biased region" description="Gly residues" evidence="2">
    <location>
        <begin position="171"/>
        <end position="181"/>
    </location>
</feature>
<feature type="region of interest" description="Disordered" evidence="2">
    <location>
        <begin position="2231"/>
        <end position="2290"/>
    </location>
</feature>
<feature type="region of interest" description="Disordered" evidence="2">
    <location>
        <begin position="2367"/>
        <end position="2386"/>
    </location>
</feature>
<evidence type="ECO:0000313" key="4">
    <source>
        <dbReference type="EMBL" id="PSC70413.1"/>
    </source>
</evidence>
<dbReference type="PROSITE" id="PS51222">
    <property type="entry name" value="DCD"/>
    <property type="match status" value="1"/>
</dbReference>
<feature type="region of interest" description="Disordered" evidence="2">
    <location>
        <begin position="1353"/>
        <end position="1445"/>
    </location>
</feature>
<proteinExistence type="predicted"/>
<dbReference type="Pfam" id="PF01344">
    <property type="entry name" value="Kelch_1"/>
    <property type="match status" value="2"/>
</dbReference>
<evidence type="ECO:0000313" key="5">
    <source>
        <dbReference type="Proteomes" id="UP000239649"/>
    </source>
</evidence>
<feature type="compositionally biased region" description="Gly residues" evidence="2">
    <location>
        <begin position="2266"/>
        <end position="2275"/>
    </location>
</feature>
<sequence length="2894" mass="293000">MWTLVVRPTTVCNNHTYHQCMELQMFGLPQAHWCYVQHIRAGMPLFLYNFASKQLHGIFKPASDGTWEIDPNAGPNAASPLLLCTRLDRRVEAHVLYPCQVTFETYLACPAIPIDQVRPLIAENLIGNSDKFQQELSKKQVTELCALFRRKYDAQHGRASSSSVVPPDGWPGMGGGAGAGGAVAAAPPSNRWMEGAGGAANGSGYAAVEVEPAGPADLGGKTYAQIQEEARKAARAAKAAGGSSSSSAGAGSSAAAAAAALSRLQLVKQQQQQAAAAPTRPAPQAAAAPPPPQQQQQAAAAAPASSAAAAAVPRSGVEELGDELLRFKTTLKPLTTAMQNSKLEAQLRMAASLQGHLSKLDDALMKVEKERGKDCQDNQKLKEQLQQMQMQNRSLLEALQSRGGASGGAAAAAGSSSAAAAAAPAAAPAKPAGGDDMYLTGGNCGDSTGEGGGWLSSSVVYNTRSGTWRRGPDMPLMRGYGCSAVLGHHLYVMGGGKSSEWLSDCQRLDVRTGAWTADPQMAGLRGCAGAAALGNRIYVCDGGVADNYYETVEILNPEMGAFMTGPKLRTKRFSTAAATLDGCVYVAGGYDGSYLQSAERLDPREGKWQVLPDMAERRGAHALSAGPGACCTRLEVEVFDPRANAWQPRAPMQQGRAYGVAAFAGGMLCAAGGMSGEEYNESFERLVQVAATVQCNSYDPLSNAWVTVPLPPASGTKRAFLCAGVVSAGGAHAGGSGQTKQLEGGGSTAGGGASTASFAAARPPRPLPRSLRLMRGVDTAVTLFSLLLQLSLALRWGGGLSGCQLLHQAALVAFRSTALYLALRLPTRAWYRYRVLLIFALRLSIATVPSQRSAQDGDAVLLARPTTPGAAGAAKDWLRMLTGTRLLQMSLIGSLLLQPPLAVAAQQAALMYLTSDNAAFCGTRLLQDPLSQRRLAALWSFMQGWAQLAAALSTAVAPDAAHVPAHLLPRVRCLAVLTFHQSFLGILLPVIVAACTAPGPLPLALLEARGVPAGAAVAQTSVAPCAGVAVTDDALHILVASAGSQSGEGALEVICAQPLFATPHAVAVLPAAGGGGGSEQQQDCLALLNNSGCLSILRYDACQARFVALQQLRLPPELPEDPLRLLAVHPRGHAVAVASMGGTLCLFTATGSPAAAAPSSGASCSSGGGGDGGGGGPFSGPLVVLLRRQLWSLAFEDDGAATVPAAAAAAAPAPLRLAALHEHPRGEDFAAVSYAVRCVSDGASLAGIAEILTFLPLSSQLTAASAGRDGGGSSPRLLLGQPRALVQLPAGHSGAHVVLRERGLQLVAPAAAAREEGALPAAEEAQRWWQQHERLHRLQQWAQLSAAAAAQAAAEEGWAGSPTGPGHEGLPLCPPCIPRDSSVAAAAEGGEPMALSQQPSAGSMDTDEYGDEEMRAAEEEEAGPAGGAPHLASSSSGGGSGMASDAFRDMDEAVAVAMQKLEEEGTFLTSCCWEAAASGQQRQQPVLVCAREDGALCRVPLPGPDAWPHAADGSLAIAPQPARLQRRLGSPASCLAALPGGLLMYCTDAAGLQLLQRSSPAPAAASSSTGGGEAALGYEPLLPPHLLAAQQGLDAAAAPGAPGCCTLPAAGAVADCALADLEGAVAGGGDGRQAQQQRAQQQLYAVCRSTAAGGGGSLCVLYQDAKPEVVFDLPGAAERITGMWGLRLRPSDPQHSLALLSFVGGSRLLAAQGGVFRDVTDRHALHASAQTLAAGNLEVAEPHAAAPAGTAVVAPAIAQVTSRGVVLFGTAAAAMSRQSSGALGSSSGGGGGGGGPGFAWEAPAGCTIGAAAVAEQGVLAFCTGPTRQLFVLLPAPPAGSVGGDSSGQEPPLPRLVEAACLAMQAEVSCASNLVLLPAQLQGPLGRRCAVFAVGAYASQVLLMQLRWEPKQPERASLAVLQHIDLTASSVAGSLPDAAALAAAAAASPLSPRALQRQQLTPESLLLLPGDGGSLAGTGTPAEAAGPALEASLVVGLRTGSLLQLRCSLQGGAARQQQAEPELLALSLGQMPVVLLPLPQQQPTAAVAVGGAAPPAAAVLCDRVSLLHSGTAGSGAGRVRCQQLGLPQVQAAAALLLDSRGLASSSFLVDAPGAGAGPLPQAGPAQQQQLFLLCAASDGCLRMVALDPQPLPSSRCWPLPQRMQPSRLAVHAASGSVVVGGSVMLFDSGSAAHAAHAVVQVIDPATGEALARYAGFMPAETITSLAVWDPTETLPQQQPQQQPQQPQQAQQAQQGSPARAGAADAGGTAGEGGGEGLRSHPIALSPESPGSTAAAAAAAALEAAPGATAAAAAADEERPWGGFIVVGTSIDQGGGFGSHPKDKWDDESSAVLQGRLLLLQLTTATAASASGAGGSGAPAAASAAEPWEPPRRRLQLLPVAQMRLPSRVLALCPGSTRLTGSAASAGAAGAGASAGGSREGPAAPRLFASVGRRLVALEWRARQQLLRRVAWTPTNRPLASLQVAGGLLAAADRGEGATLYRYNEPPPGSEQEREQQRARLARRFRFAPPGVAELRQQLGLQHHRHPLHGPGGPGAGGGAAHTLGDEVEAGFSVVAADCACRPAVGTVALTARRSDDGAASSGDAAPPAQTAAVLDATGELRLLRQRWPKQEPVLHQRCAFRLGSPAVALLPGGLSWHGGSTGTGASTAAAGAAAPPVRAEMLAVLGGGGAVALQPVPAEHAQQLLALQAALAQHEASAPLSGAAWAAFRGARPDGPFGNGEAPAVTFHHPPPAAADLATAELLAPASPRLASEQLEPAGPAGAPRGMAGATAEAPVGGLMAVGGAGGSGGGGSAATARKLGVGTSPRHAPPPQQAAEEAVLDGDLLQLYLRMHPAEQLAVLAKCGGALGGGGAGGAPSLVQRAAQLSNLVAQLLL</sequence>
<dbReference type="InterPro" id="IPR015943">
    <property type="entry name" value="WD40/YVTN_repeat-like_dom_sf"/>
</dbReference>
<feature type="compositionally biased region" description="Low complexity" evidence="2">
    <location>
        <begin position="294"/>
        <end position="307"/>
    </location>
</feature>
<dbReference type="InterPro" id="IPR013989">
    <property type="entry name" value="Dev_and_cell_death_domain"/>
</dbReference>
<dbReference type="PANTHER" id="PTHR46034:SF7">
    <property type="entry name" value="INFLUENZA VIRUS NS1A-BINDING PROTEIN"/>
    <property type="match status" value="1"/>
</dbReference>
<feature type="region of interest" description="Disordered" evidence="2">
    <location>
        <begin position="735"/>
        <end position="763"/>
    </location>
</feature>
<organism evidence="4 5">
    <name type="scientific">Micractinium conductrix</name>
    <dbReference type="NCBI Taxonomy" id="554055"/>
    <lineage>
        <taxon>Eukaryota</taxon>
        <taxon>Viridiplantae</taxon>
        <taxon>Chlorophyta</taxon>
        <taxon>core chlorophytes</taxon>
        <taxon>Trebouxiophyceae</taxon>
        <taxon>Chlorellales</taxon>
        <taxon>Chlorellaceae</taxon>
        <taxon>Chlorella clade</taxon>
        <taxon>Micractinium</taxon>
    </lineage>
</organism>
<dbReference type="Pfam" id="PF10539">
    <property type="entry name" value="Dev_Cell_Death"/>
    <property type="match status" value="1"/>
</dbReference>
<dbReference type="SUPFAM" id="SSF117281">
    <property type="entry name" value="Kelch motif"/>
    <property type="match status" value="2"/>
</dbReference>
<dbReference type="InterPro" id="IPR006652">
    <property type="entry name" value="Kelch_1"/>
</dbReference>
<evidence type="ECO:0000256" key="1">
    <source>
        <dbReference type="SAM" id="Coils"/>
    </source>
</evidence>